<proteinExistence type="predicted"/>
<name>A0ABP6QDJ1_9ACTN</name>
<sequence length="128" mass="13491">MPADLTPRRYLLGAAESAGTVPLEPSPARLRAAATALRARPCWEAGIPLEHLAGAAFPRLVVSGTWEDAHPQHRQRDGVPLMMCASLTAGRLGAAHMTVMGAAHHPHVDRADVVNSALEDLFAAAYAA</sequence>
<evidence type="ECO:0000313" key="2">
    <source>
        <dbReference type="Proteomes" id="UP001501237"/>
    </source>
</evidence>
<dbReference type="InterPro" id="IPR029058">
    <property type="entry name" value="AB_hydrolase_fold"/>
</dbReference>
<dbReference type="EMBL" id="BAAAUV010000012">
    <property type="protein sequence ID" value="GAA3222047.1"/>
    <property type="molecule type" value="Genomic_DNA"/>
</dbReference>
<organism evidence="1 2">
    <name type="scientific">Actinocorallia longicatena</name>
    <dbReference type="NCBI Taxonomy" id="111803"/>
    <lineage>
        <taxon>Bacteria</taxon>
        <taxon>Bacillati</taxon>
        <taxon>Actinomycetota</taxon>
        <taxon>Actinomycetes</taxon>
        <taxon>Streptosporangiales</taxon>
        <taxon>Thermomonosporaceae</taxon>
        <taxon>Actinocorallia</taxon>
    </lineage>
</organism>
<reference evidence="2" key="1">
    <citation type="journal article" date="2019" name="Int. J. Syst. Evol. Microbiol.">
        <title>The Global Catalogue of Microorganisms (GCM) 10K type strain sequencing project: providing services to taxonomists for standard genome sequencing and annotation.</title>
        <authorList>
            <consortium name="The Broad Institute Genomics Platform"/>
            <consortium name="The Broad Institute Genome Sequencing Center for Infectious Disease"/>
            <person name="Wu L."/>
            <person name="Ma J."/>
        </authorList>
    </citation>
    <scope>NUCLEOTIDE SEQUENCE [LARGE SCALE GENOMIC DNA]</scope>
    <source>
        <strain evidence="2">JCM 9377</strain>
    </source>
</reference>
<keyword evidence="2" id="KW-1185">Reference proteome</keyword>
<dbReference type="Gene3D" id="3.40.50.1820">
    <property type="entry name" value="alpha/beta hydrolase"/>
    <property type="match status" value="1"/>
</dbReference>
<comment type="caution">
    <text evidence="1">The sequence shown here is derived from an EMBL/GenBank/DDBJ whole genome shotgun (WGS) entry which is preliminary data.</text>
</comment>
<protein>
    <submittedName>
        <fullName evidence="1">Uncharacterized protein</fullName>
    </submittedName>
</protein>
<evidence type="ECO:0000313" key="1">
    <source>
        <dbReference type="EMBL" id="GAA3222047.1"/>
    </source>
</evidence>
<dbReference type="Proteomes" id="UP001501237">
    <property type="component" value="Unassembled WGS sequence"/>
</dbReference>
<gene>
    <name evidence="1" type="ORF">GCM10010468_47590</name>
</gene>
<accession>A0ABP6QDJ1</accession>